<dbReference type="Pfam" id="PF00501">
    <property type="entry name" value="AMP-binding"/>
    <property type="match status" value="1"/>
</dbReference>
<dbReference type="AlphaFoldDB" id="D5P5X0"/>
<feature type="domain" description="AMP-binding enzyme C-terminal" evidence="4">
    <location>
        <begin position="475"/>
        <end position="552"/>
    </location>
</feature>
<dbReference type="InterPro" id="IPR000873">
    <property type="entry name" value="AMP-dep_synth/lig_dom"/>
</dbReference>
<dbReference type="PANTHER" id="PTHR43201:SF5">
    <property type="entry name" value="MEDIUM-CHAIN ACYL-COA LIGASE ACSF2, MITOCHONDRIAL"/>
    <property type="match status" value="1"/>
</dbReference>
<comment type="caution">
    <text evidence="5">The sequence shown here is derived from an EMBL/GenBank/DDBJ whole genome shotgun (WGS) entry which is preliminary data.</text>
</comment>
<dbReference type="HOGENOM" id="CLU_000022_59_7_11"/>
<dbReference type="GO" id="GO:0016779">
    <property type="term" value="F:nucleotidyltransferase activity"/>
    <property type="evidence" value="ECO:0007669"/>
    <property type="project" value="UniProtKB-KW"/>
</dbReference>
<organism evidence="5 6">
    <name type="scientific">Mycobacterium parascrofulaceum ATCC BAA-614</name>
    <dbReference type="NCBI Taxonomy" id="525368"/>
    <lineage>
        <taxon>Bacteria</taxon>
        <taxon>Bacillati</taxon>
        <taxon>Actinomycetota</taxon>
        <taxon>Actinomycetes</taxon>
        <taxon>Mycobacteriales</taxon>
        <taxon>Mycobacteriaceae</taxon>
        <taxon>Mycobacterium</taxon>
        <taxon>Mycobacterium simiae complex</taxon>
    </lineage>
</organism>
<dbReference type="InterPro" id="IPR020845">
    <property type="entry name" value="AMP-binding_CS"/>
</dbReference>
<feature type="domain" description="AMP-dependent synthetase/ligase" evidence="3">
    <location>
        <begin position="47"/>
        <end position="421"/>
    </location>
</feature>
<keyword evidence="6" id="KW-1185">Reference proteome</keyword>
<reference evidence="5 6" key="1">
    <citation type="submission" date="2010-04" db="EMBL/GenBank/DDBJ databases">
        <authorList>
            <person name="Muzny D."/>
            <person name="Qin X."/>
            <person name="Deng J."/>
            <person name="Jiang H."/>
            <person name="Liu Y."/>
            <person name="Qu J."/>
            <person name="Song X.-Z."/>
            <person name="Zhang L."/>
            <person name="Thornton R."/>
            <person name="Coyle M."/>
            <person name="Francisco L."/>
            <person name="Jackson L."/>
            <person name="Javaid M."/>
            <person name="Korchina V."/>
            <person name="Kovar C."/>
            <person name="Mata R."/>
            <person name="Mathew T."/>
            <person name="Ngo R."/>
            <person name="Nguyen L."/>
            <person name="Nguyen N."/>
            <person name="Okwuonu G."/>
            <person name="Ongeri F."/>
            <person name="Pham C."/>
            <person name="Simmons D."/>
            <person name="Wilczek-Boney K."/>
            <person name="Hale W."/>
            <person name="Jakkamsetti A."/>
            <person name="Pham P."/>
            <person name="Ruth R."/>
            <person name="San Lucas F."/>
            <person name="Warren J."/>
            <person name="Zhang J."/>
            <person name="Zhao Z."/>
            <person name="Zhou C."/>
            <person name="Zhu D."/>
            <person name="Lee S."/>
            <person name="Bess C."/>
            <person name="Blankenburg K."/>
            <person name="Forbes L."/>
            <person name="Fu Q."/>
            <person name="Gubbala S."/>
            <person name="Hirani K."/>
            <person name="Jayaseelan J.C."/>
            <person name="Lara F."/>
            <person name="Munidasa M."/>
            <person name="Palculict T."/>
            <person name="Patil S."/>
            <person name="Pu L.-L."/>
            <person name="Saada N."/>
            <person name="Tang L."/>
            <person name="Weissenberger G."/>
            <person name="Zhu Y."/>
            <person name="Hemphill L."/>
            <person name="Shang Y."/>
            <person name="Youmans B."/>
            <person name="Ayvaz T."/>
            <person name="Ross M."/>
            <person name="Santibanez J."/>
            <person name="Aqrawi P."/>
            <person name="Gross S."/>
            <person name="Joshi V."/>
            <person name="Fowler G."/>
            <person name="Nazareth L."/>
            <person name="Reid J."/>
            <person name="Worley K."/>
            <person name="Petrosino J."/>
            <person name="Highlander S."/>
            <person name="Gibbs R."/>
        </authorList>
    </citation>
    <scope>NUCLEOTIDE SEQUENCE [LARGE SCALE GENOMIC DNA]</scope>
    <source>
        <strain evidence="5 6">ATCC BAA-614</strain>
    </source>
</reference>
<protein>
    <submittedName>
        <fullName evidence="5">Putative (2,3-dihydroxybenzoyl)adenylate synthase</fullName>
        <ecNumber evidence="5">2.7.7.58</ecNumber>
    </submittedName>
</protein>
<dbReference type="GO" id="GO:0031956">
    <property type="term" value="F:medium-chain fatty acid-CoA ligase activity"/>
    <property type="evidence" value="ECO:0007669"/>
    <property type="project" value="TreeGrafter"/>
</dbReference>
<comment type="similarity">
    <text evidence="1">Belongs to the ATP-dependent AMP-binding enzyme family.</text>
</comment>
<dbReference type="Pfam" id="PF13193">
    <property type="entry name" value="AMP-binding_C"/>
    <property type="match status" value="1"/>
</dbReference>
<evidence type="ECO:0000256" key="2">
    <source>
        <dbReference type="ARBA" id="ARBA00022598"/>
    </source>
</evidence>
<dbReference type="EC" id="2.7.7.58" evidence="5"/>
<dbReference type="RefSeq" id="WP_007170585.1">
    <property type="nucleotide sequence ID" value="NZ_GG770556.1"/>
</dbReference>
<dbReference type="GO" id="GO:0006631">
    <property type="term" value="P:fatty acid metabolic process"/>
    <property type="evidence" value="ECO:0007669"/>
    <property type="project" value="TreeGrafter"/>
</dbReference>
<dbReference type="eggNOG" id="COG1021">
    <property type="taxonomic scope" value="Bacteria"/>
</dbReference>
<dbReference type="EMBL" id="ADNV01000114">
    <property type="protein sequence ID" value="EFG78524.1"/>
    <property type="molecule type" value="Genomic_DNA"/>
</dbReference>
<dbReference type="Proteomes" id="UP000003653">
    <property type="component" value="Unassembled WGS sequence"/>
</dbReference>
<gene>
    <name evidence="5" type="primary">pchD</name>
    <name evidence="5" type="ORF">HMPREF0591_1564</name>
</gene>
<proteinExistence type="inferred from homology"/>
<dbReference type="Gene3D" id="3.40.50.12780">
    <property type="entry name" value="N-terminal domain of ligase-like"/>
    <property type="match status" value="1"/>
</dbReference>
<dbReference type="SUPFAM" id="SSF56801">
    <property type="entry name" value="Acetyl-CoA synthetase-like"/>
    <property type="match status" value="1"/>
</dbReference>
<dbReference type="PANTHER" id="PTHR43201">
    <property type="entry name" value="ACYL-COA SYNTHETASE"/>
    <property type="match status" value="1"/>
</dbReference>
<dbReference type="PROSITE" id="PS00455">
    <property type="entry name" value="AMP_BINDING"/>
    <property type="match status" value="1"/>
</dbReference>
<keyword evidence="5" id="KW-0808">Transferase</keyword>
<dbReference type="InterPro" id="IPR045851">
    <property type="entry name" value="AMP-bd_C_sf"/>
</dbReference>
<keyword evidence="5" id="KW-0548">Nucleotidyltransferase</keyword>
<dbReference type="Gene3D" id="3.30.300.30">
    <property type="match status" value="1"/>
</dbReference>
<evidence type="ECO:0000313" key="6">
    <source>
        <dbReference type="Proteomes" id="UP000003653"/>
    </source>
</evidence>
<keyword evidence="2" id="KW-0436">Ligase</keyword>
<evidence type="ECO:0000259" key="3">
    <source>
        <dbReference type="Pfam" id="PF00501"/>
    </source>
</evidence>
<dbReference type="InterPro" id="IPR042099">
    <property type="entry name" value="ANL_N_sf"/>
</dbReference>
<evidence type="ECO:0000256" key="1">
    <source>
        <dbReference type="ARBA" id="ARBA00006432"/>
    </source>
</evidence>
<accession>D5P5X0</accession>
<name>D5P5X0_9MYCO</name>
<dbReference type="InterPro" id="IPR025110">
    <property type="entry name" value="AMP-bd_C"/>
</dbReference>
<evidence type="ECO:0000313" key="5">
    <source>
        <dbReference type="EMBL" id="EFG78524.1"/>
    </source>
</evidence>
<sequence length="570" mass="62230">MGQRTGFAMIEIEDVDIADKVTPYPDSLAARYRAAGFWRPRTLCQELQESVERFSDRLAVVDPGVSLTYAELGDLTDRIATGLLQAGLKPGERVLFQTTNHVWAVLGWYGVLKAGLVPVATLAQHRWHEISAIAGQCAPAAHLYEPGFAGHDLRSLATEIANAQPSLRIKITVGTTAPASDELSIESLAEANETTGQQRRLTIEQVQRQLSPEGLAVLQLSGGTTSVPKLIPRLSTEYWYNAAQWGDAMNMDSTSVAVHLLPLIHNAGIVCALHAAHSVGACFATSPPDTAAFLRLASTVTITHMLMTRPIARVIEADTRLRAALAGLRTIAWADRSVPSAVIDEYETGACRVIQMFGMGEGMCMFSPRDASAEIRHGTQGTPISSGDEVRVLEPGSERHVPPGTSGELCARGPYTIRGYFAAPERNAEAFTSDGFYRTGDIVTEILDGDKSYYRLEDRIKDLINRGGEKINAEEIELLLLRHEGIERAALVAMPDSRLGERACAFVVLRQGSEAIELETIKQFLSDQGVAKFKWPERLEIRAELPLTNIHKVNKAILREEIATLLTDEG</sequence>
<evidence type="ECO:0000259" key="4">
    <source>
        <dbReference type="Pfam" id="PF13193"/>
    </source>
</evidence>